<dbReference type="PROSITE" id="PS50172">
    <property type="entry name" value="BRCT"/>
    <property type="match status" value="1"/>
</dbReference>
<dbReference type="InParanoid" id="A0A067N3G7"/>
<feature type="compositionally biased region" description="Basic residues" evidence="1">
    <location>
        <begin position="190"/>
        <end position="200"/>
    </location>
</feature>
<feature type="compositionally biased region" description="Low complexity" evidence="1">
    <location>
        <begin position="179"/>
        <end position="189"/>
    </location>
</feature>
<dbReference type="Gene3D" id="1.10.10.60">
    <property type="entry name" value="Homeodomain-like"/>
    <property type="match status" value="1"/>
</dbReference>
<evidence type="ECO:0000256" key="1">
    <source>
        <dbReference type="SAM" id="MobiDB-lite"/>
    </source>
</evidence>
<reference evidence="4" key="1">
    <citation type="journal article" date="2014" name="Proc. Natl. Acad. Sci. U.S.A.">
        <title>Extensive sampling of basidiomycete genomes demonstrates inadequacy of the white-rot/brown-rot paradigm for wood decay fungi.</title>
        <authorList>
            <person name="Riley R."/>
            <person name="Salamov A.A."/>
            <person name="Brown D.W."/>
            <person name="Nagy L.G."/>
            <person name="Floudas D."/>
            <person name="Held B.W."/>
            <person name="Levasseur A."/>
            <person name="Lombard V."/>
            <person name="Morin E."/>
            <person name="Otillar R."/>
            <person name="Lindquist E.A."/>
            <person name="Sun H."/>
            <person name="LaButti K.M."/>
            <person name="Schmutz J."/>
            <person name="Jabbour D."/>
            <person name="Luo H."/>
            <person name="Baker S.E."/>
            <person name="Pisabarro A.G."/>
            <person name="Walton J.D."/>
            <person name="Blanchette R.A."/>
            <person name="Henrissat B."/>
            <person name="Martin F."/>
            <person name="Cullen D."/>
            <person name="Hibbett D.S."/>
            <person name="Grigoriev I.V."/>
        </authorList>
    </citation>
    <scope>NUCLEOTIDE SEQUENCE [LARGE SCALE GENOMIC DNA]</scope>
    <source>
        <strain evidence="4">FD-172 SS1</strain>
    </source>
</reference>
<dbReference type="InterPro" id="IPR001357">
    <property type="entry name" value="BRCT_dom"/>
</dbReference>
<feature type="compositionally biased region" description="Pro residues" evidence="1">
    <location>
        <begin position="1"/>
        <end position="13"/>
    </location>
</feature>
<feature type="region of interest" description="Disordered" evidence="1">
    <location>
        <begin position="320"/>
        <end position="394"/>
    </location>
</feature>
<gene>
    <name evidence="3" type="ORF">BOTBODRAFT_25956</name>
</gene>
<evidence type="ECO:0000313" key="3">
    <source>
        <dbReference type="EMBL" id="KDQ21515.1"/>
    </source>
</evidence>
<dbReference type="SUPFAM" id="SSF52113">
    <property type="entry name" value="BRCT domain"/>
    <property type="match status" value="1"/>
</dbReference>
<dbReference type="HOGENOM" id="CLU_015429_0_0_1"/>
<dbReference type="EMBL" id="KL198016">
    <property type="protein sequence ID" value="KDQ21515.1"/>
    <property type="molecule type" value="Genomic_DNA"/>
</dbReference>
<evidence type="ECO:0000313" key="4">
    <source>
        <dbReference type="Proteomes" id="UP000027195"/>
    </source>
</evidence>
<sequence>MTPQAPPSDPPLPTTTSPATAADGAQHPPDPNALASNHGAPAAGPGDLEDLFVDLMMGAPLHLYVENDVENRDQVVDLIQRHGGVVAPTYSTVSYILVDPKKPSGQALFRQYCGKKGRIILDTRWVSECVNAGGLQTFKQNWAGCKVVGDELVIVQQEIQPDAQPTAPVVNTAPLDPSTVAPAAVTPARTARRQPRGKKGKNAAAAAVQAEAPAAPSFVHPQPPTVIPHETYDQSVAVPPQPPPPAPMYSRWPLQAPPAHLTYPPWHGPGAAPYPHYTYAQPYAPDPNAPPGAWGPADPNQAVYYGAQYMHVAYNQPPHNPYIQYNPPGAEGAGKTEGEAAGDPNAAQEPADSEEPKRGRKRRRVTNNLQPNRLLQRSGPPARSPTPPTRVVKSTYGGNLFTAEDVNYLKRYVEFCQQQGLMLSLREICERMAVKAPHHTFYSWRRYCNKHQIRLGAYVMNMEGPVPESREGGESAEEDEEEGGLSAPPRGRLSTAEEASIAQAGPSGSGTVDVQAVPIHGRTRSPTPPRVLYRSTTGKGVAFTEQDVTYMVNYLAYRRSQVEELNMVQFWKDIAEKAPHHSRASWMKYWRRHRHEIEGENELHIPATPTGPPAKRARYGHEDDVLLAKYFVQKPEGTSDVIFQAFAKTHPHHPWKGWQEHHRIHKAEIDHLIKELENGNEI</sequence>
<dbReference type="InterPro" id="IPR036420">
    <property type="entry name" value="BRCT_dom_sf"/>
</dbReference>
<protein>
    <recommendedName>
        <fullName evidence="2">BRCT domain-containing protein</fullName>
    </recommendedName>
</protein>
<name>A0A067N3G7_BOTB1</name>
<proteinExistence type="predicted"/>
<dbReference type="Proteomes" id="UP000027195">
    <property type="component" value="Unassembled WGS sequence"/>
</dbReference>
<accession>A0A067N3G7</accession>
<evidence type="ECO:0000259" key="2">
    <source>
        <dbReference type="PROSITE" id="PS50172"/>
    </source>
</evidence>
<feature type="region of interest" description="Disordered" evidence="1">
    <location>
        <begin position="172"/>
        <end position="200"/>
    </location>
</feature>
<feature type="compositionally biased region" description="Low complexity" evidence="1">
    <location>
        <begin position="14"/>
        <end position="25"/>
    </location>
</feature>
<dbReference type="OrthoDB" id="3358963at2759"/>
<feature type="compositionally biased region" description="Polar residues" evidence="1">
    <location>
        <begin position="366"/>
        <end position="375"/>
    </location>
</feature>
<keyword evidence="4" id="KW-1185">Reference proteome</keyword>
<feature type="region of interest" description="Disordered" evidence="1">
    <location>
        <begin position="1"/>
        <end position="42"/>
    </location>
</feature>
<organism evidence="3 4">
    <name type="scientific">Botryobasidium botryosum (strain FD-172 SS1)</name>
    <dbReference type="NCBI Taxonomy" id="930990"/>
    <lineage>
        <taxon>Eukaryota</taxon>
        <taxon>Fungi</taxon>
        <taxon>Dikarya</taxon>
        <taxon>Basidiomycota</taxon>
        <taxon>Agaricomycotina</taxon>
        <taxon>Agaricomycetes</taxon>
        <taxon>Cantharellales</taxon>
        <taxon>Botryobasidiaceae</taxon>
        <taxon>Botryobasidium</taxon>
    </lineage>
</organism>
<feature type="domain" description="BRCT" evidence="2">
    <location>
        <begin position="51"/>
        <end position="133"/>
    </location>
</feature>
<feature type="region of interest" description="Disordered" evidence="1">
    <location>
        <begin position="464"/>
        <end position="514"/>
    </location>
</feature>
<dbReference type="AlphaFoldDB" id="A0A067N3G7"/>
<feature type="compositionally biased region" description="Acidic residues" evidence="1">
    <location>
        <begin position="474"/>
        <end position="483"/>
    </location>
</feature>
<dbReference type="STRING" id="930990.A0A067N3G7"/>